<dbReference type="InterPro" id="IPR013785">
    <property type="entry name" value="Aldolase_TIM"/>
</dbReference>
<feature type="binding site" evidence="15">
    <location>
        <position position="142"/>
    </location>
    <ligand>
        <name>glyoxylate</name>
        <dbReference type="ChEBI" id="CHEBI:36655"/>
    </ligand>
</feature>
<dbReference type="EC" id="1.1.3.15" evidence="3"/>
<dbReference type="PIRSF" id="PIRSF000138">
    <property type="entry name" value="Al-hdrx_acd_dh"/>
    <property type="match status" value="1"/>
</dbReference>
<dbReference type="SUPFAM" id="SSF51395">
    <property type="entry name" value="FMN-linked oxidoreductases"/>
    <property type="match status" value="1"/>
</dbReference>
<evidence type="ECO:0000313" key="17">
    <source>
        <dbReference type="EMBL" id="PZD96364.1"/>
    </source>
</evidence>
<evidence type="ECO:0000256" key="12">
    <source>
        <dbReference type="ARBA" id="ARBA00052949"/>
    </source>
</evidence>
<comment type="catalytic activity">
    <reaction evidence="12">
        <text>2-hydroxyoctanoate + O2 = 2-oxooctanoate + H2O2</text>
        <dbReference type="Rhea" id="RHEA:67940"/>
        <dbReference type="ChEBI" id="CHEBI:15379"/>
        <dbReference type="ChEBI" id="CHEBI:16240"/>
        <dbReference type="ChEBI" id="CHEBI:133514"/>
        <dbReference type="ChEBI" id="CHEBI:176689"/>
    </reaction>
</comment>
<comment type="caution">
    <text evidence="17">The sequence shown here is derived from an EMBL/GenBank/DDBJ whole genome shotgun (WGS) entry which is preliminary data.</text>
</comment>
<feature type="binding site" evidence="15">
    <location>
        <position position="250"/>
    </location>
    <ligand>
        <name>FMN</name>
        <dbReference type="ChEBI" id="CHEBI:58210"/>
    </ligand>
</feature>
<dbReference type="Pfam" id="PF01070">
    <property type="entry name" value="FMN_dh"/>
    <property type="match status" value="1"/>
</dbReference>
<gene>
    <name evidence="17" type="ORF">DNH61_08225</name>
</gene>
<feature type="domain" description="FMN hydroxy acid dehydrogenase" evidence="16">
    <location>
        <begin position="10"/>
        <end position="377"/>
    </location>
</feature>
<feature type="binding site" evidence="15">
    <location>
        <position position="168"/>
    </location>
    <ligand>
        <name>FMN</name>
        <dbReference type="ChEBI" id="CHEBI:58210"/>
    </ligand>
</feature>
<dbReference type="Proteomes" id="UP000249522">
    <property type="component" value="Unassembled WGS sequence"/>
</dbReference>
<comment type="catalytic activity">
    <reaction evidence="11">
        <text>2-hydroxyoctadecanoate + O2 = 2-oxooctadecanoate + H2O2</text>
        <dbReference type="Rhea" id="RHEA:68964"/>
        <dbReference type="ChEBI" id="CHEBI:15379"/>
        <dbReference type="ChEBI" id="CHEBI:16240"/>
        <dbReference type="ChEBI" id="CHEBI:17162"/>
        <dbReference type="ChEBI" id="CHEBI:76724"/>
    </reaction>
</comment>
<dbReference type="InterPro" id="IPR012133">
    <property type="entry name" value="Alpha-hydoxy_acid_DH_FMN"/>
</dbReference>
<organism evidence="17 18">
    <name type="scientific">Paenibacillus sambharensis</name>
    <dbReference type="NCBI Taxonomy" id="1803190"/>
    <lineage>
        <taxon>Bacteria</taxon>
        <taxon>Bacillati</taxon>
        <taxon>Bacillota</taxon>
        <taxon>Bacilli</taxon>
        <taxon>Bacillales</taxon>
        <taxon>Paenibacillaceae</taxon>
        <taxon>Paenibacillus</taxon>
    </lineage>
</organism>
<dbReference type="PROSITE" id="PS51349">
    <property type="entry name" value="FMN_HYDROXY_ACID_DH_2"/>
    <property type="match status" value="1"/>
</dbReference>
<evidence type="ECO:0000256" key="11">
    <source>
        <dbReference type="ARBA" id="ARBA00050773"/>
    </source>
</evidence>
<dbReference type="OrthoDB" id="9770452at2"/>
<keyword evidence="18" id="KW-1185">Reference proteome</keyword>
<keyword evidence="4 15" id="KW-0285">Flavoprotein</keyword>
<feature type="binding site" evidence="15">
    <location>
        <begin position="305"/>
        <end position="309"/>
    </location>
    <ligand>
        <name>FMN</name>
        <dbReference type="ChEBI" id="CHEBI:58210"/>
    </ligand>
</feature>
<evidence type="ECO:0000256" key="14">
    <source>
        <dbReference type="PIRSR" id="PIRSR000138-1"/>
    </source>
</evidence>
<evidence type="ECO:0000256" key="3">
    <source>
        <dbReference type="ARBA" id="ARBA00013087"/>
    </source>
</evidence>
<feature type="binding site" evidence="15">
    <location>
        <position position="36"/>
    </location>
    <ligand>
        <name>glyoxylate</name>
        <dbReference type="ChEBI" id="CHEBI:36655"/>
    </ligand>
</feature>
<comment type="catalytic activity">
    <reaction evidence="9">
        <text>(S)-lactate + O2 = pyruvate + H2O2</text>
        <dbReference type="Rhea" id="RHEA:55868"/>
        <dbReference type="ChEBI" id="CHEBI:15361"/>
        <dbReference type="ChEBI" id="CHEBI:15379"/>
        <dbReference type="ChEBI" id="CHEBI:16240"/>
        <dbReference type="ChEBI" id="CHEBI:16651"/>
    </reaction>
    <physiologicalReaction direction="left-to-right" evidence="9">
        <dbReference type="Rhea" id="RHEA:55869"/>
    </physiologicalReaction>
</comment>
<accession>A0A2W1LPB3</accession>
<dbReference type="InterPro" id="IPR037396">
    <property type="entry name" value="FMN_HAD"/>
</dbReference>
<evidence type="ECO:0000256" key="4">
    <source>
        <dbReference type="ARBA" id="ARBA00022630"/>
    </source>
</evidence>
<evidence type="ECO:0000259" key="16">
    <source>
        <dbReference type="PROSITE" id="PS51349"/>
    </source>
</evidence>
<evidence type="ECO:0000256" key="2">
    <source>
        <dbReference type="ARBA" id="ARBA00001917"/>
    </source>
</evidence>
<dbReference type="GO" id="GO:0010181">
    <property type="term" value="F:FMN binding"/>
    <property type="evidence" value="ECO:0007669"/>
    <property type="project" value="InterPro"/>
</dbReference>
<keyword evidence="5 15" id="KW-0288">FMN</keyword>
<feature type="binding site" evidence="15">
    <location>
        <position position="177"/>
    </location>
    <ligand>
        <name>glyoxylate</name>
        <dbReference type="ChEBI" id="CHEBI:36655"/>
    </ligand>
</feature>
<dbReference type="PROSITE" id="PS00557">
    <property type="entry name" value="FMN_HYDROXY_ACID_DH_1"/>
    <property type="match status" value="1"/>
</dbReference>
<sequence>MSFYEAKDSSSPLLPLSFDEWEAEARKKLGAGPFGYVHGGAGGGETMEANLSGFRQYQIRPRVCSNVSKRDLGIVLFGQQASVPFLMAPIGVNSIVHPVGELGAARAAANLNVPYVLSNVSTHRMEEVAEVMGHAMRWFQLYPPKNEELMQSFLQRAEKAGFTAIVVTVDSTLLGWRITDLKNRYLPFLEGHGMGNYFSDPVFRDMLKQSPEDNRRDAVLRALDEGNNTCFTWKTLTKVRERTKLPLLLKGLTHPEDALLALEHGADGVIVSNHGGRQLDGAIGTMEALPEVLKTVNGKAPVLLDGGIRRGADIIKALALGATAVQVGRPYMYALAVAGQSGVEYMLQNLIAETELQLAISGNSSVKDLDCSLLRQV</sequence>
<evidence type="ECO:0000256" key="9">
    <source>
        <dbReference type="ARBA" id="ARBA00048754"/>
    </source>
</evidence>
<dbReference type="PANTHER" id="PTHR10578">
    <property type="entry name" value="S -2-HYDROXY-ACID OXIDASE-RELATED"/>
    <property type="match status" value="1"/>
</dbReference>
<reference evidence="17 18" key="1">
    <citation type="submission" date="2018-06" db="EMBL/GenBank/DDBJ databases">
        <title>Paenibacillus imtechensis sp. nov.</title>
        <authorList>
            <person name="Pinnaka A.K."/>
            <person name="Singh H."/>
            <person name="Kaur M."/>
        </authorList>
    </citation>
    <scope>NUCLEOTIDE SEQUENCE [LARGE SCALE GENOMIC DNA]</scope>
    <source>
        <strain evidence="17 18">SMB1</strain>
    </source>
</reference>
<evidence type="ECO:0000256" key="15">
    <source>
        <dbReference type="PIRSR" id="PIRSR000138-2"/>
    </source>
</evidence>
<dbReference type="InterPro" id="IPR000262">
    <property type="entry name" value="FMN-dep_DH"/>
</dbReference>
<feature type="binding site" evidence="15">
    <location>
        <position position="140"/>
    </location>
    <ligand>
        <name>FMN</name>
        <dbReference type="ChEBI" id="CHEBI:58210"/>
    </ligand>
</feature>
<evidence type="ECO:0000256" key="7">
    <source>
        <dbReference type="ARBA" id="ARBA00024042"/>
    </source>
</evidence>
<dbReference type="AlphaFoldDB" id="A0A2W1LPB3"/>
<evidence type="ECO:0000256" key="13">
    <source>
        <dbReference type="ARBA" id="ARBA00079803"/>
    </source>
</evidence>
<evidence type="ECO:0000256" key="10">
    <source>
        <dbReference type="ARBA" id="ARBA00050549"/>
    </source>
</evidence>
<dbReference type="GO" id="GO:0003973">
    <property type="term" value="F:(S)-2-hydroxy-acid oxidase activity"/>
    <property type="evidence" value="ECO:0007669"/>
    <property type="project" value="UniProtKB-EC"/>
</dbReference>
<evidence type="ECO:0000256" key="6">
    <source>
        <dbReference type="ARBA" id="ARBA00023002"/>
    </source>
</evidence>
<comment type="similarity">
    <text evidence="7">Belongs to the FMN-dependent alpha-hydroxy acid dehydrogenase family.</text>
</comment>
<comment type="cofactor">
    <cofactor evidence="2">
        <name>FMN</name>
        <dbReference type="ChEBI" id="CHEBI:58210"/>
    </cofactor>
</comment>
<feature type="active site" description="Proton acceptor" evidence="14">
    <location>
        <position position="274"/>
    </location>
</feature>
<feature type="binding site" evidence="15">
    <location>
        <begin position="89"/>
        <end position="91"/>
    </location>
    <ligand>
        <name>FMN</name>
        <dbReference type="ChEBI" id="CHEBI:58210"/>
    </ligand>
</feature>
<evidence type="ECO:0000256" key="8">
    <source>
        <dbReference type="ARBA" id="ARBA00029513"/>
    </source>
</evidence>
<feature type="binding site" evidence="15">
    <location>
        <position position="118"/>
    </location>
    <ligand>
        <name>FMN</name>
        <dbReference type="ChEBI" id="CHEBI:58210"/>
    </ligand>
</feature>
<keyword evidence="6" id="KW-0560">Oxidoreductase</keyword>
<dbReference type="EMBL" id="QKRB01000039">
    <property type="protein sequence ID" value="PZD96364.1"/>
    <property type="molecule type" value="Genomic_DNA"/>
</dbReference>
<dbReference type="Gene3D" id="3.20.20.70">
    <property type="entry name" value="Aldolase class I"/>
    <property type="match status" value="1"/>
</dbReference>
<feature type="binding site" evidence="15">
    <location>
        <begin position="328"/>
        <end position="329"/>
    </location>
    <ligand>
        <name>FMN</name>
        <dbReference type="ChEBI" id="CHEBI:58210"/>
    </ligand>
</feature>
<dbReference type="InterPro" id="IPR008259">
    <property type="entry name" value="FMN_hydac_DH_AS"/>
</dbReference>
<evidence type="ECO:0000256" key="5">
    <source>
        <dbReference type="ARBA" id="ARBA00022643"/>
    </source>
</evidence>
<comment type="catalytic activity">
    <reaction evidence="1">
        <text>a (2S)-2-hydroxycarboxylate + O2 = a 2-oxocarboxylate + H2O2</text>
        <dbReference type="Rhea" id="RHEA:16789"/>
        <dbReference type="ChEBI" id="CHEBI:15379"/>
        <dbReference type="ChEBI" id="CHEBI:16240"/>
        <dbReference type="ChEBI" id="CHEBI:35179"/>
        <dbReference type="ChEBI" id="CHEBI:58123"/>
        <dbReference type="EC" id="1.1.3.15"/>
    </reaction>
</comment>
<feature type="binding site" evidence="15">
    <location>
        <position position="272"/>
    </location>
    <ligand>
        <name>FMN</name>
        <dbReference type="ChEBI" id="CHEBI:58210"/>
    </ligand>
</feature>
<evidence type="ECO:0000256" key="1">
    <source>
        <dbReference type="ARBA" id="ARBA00000616"/>
    </source>
</evidence>
<name>A0A2W1LPB3_9BACL</name>
<evidence type="ECO:0000313" key="18">
    <source>
        <dbReference type="Proteomes" id="UP000249522"/>
    </source>
</evidence>
<dbReference type="PANTHER" id="PTHR10578:SF143">
    <property type="entry name" value="FMN-DEPENDENT ALPHA-HYDROXY ACID DEHYDROGENASE PB1A11.03"/>
    <property type="match status" value="1"/>
</dbReference>
<comment type="catalytic activity">
    <reaction evidence="10">
        <text>mandelate + O2 = phenylglyoxylate + H2O2</text>
        <dbReference type="Rhea" id="RHEA:68968"/>
        <dbReference type="ChEBI" id="CHEBI:15379"/>
        <dbReference type="ChEBI" id="CHEBI:16240"/>
        <dbReference type="ChEBI" id="CHEBI:25147"/>
        <dbReference type="ChEBI" id="CHEBI:36656"/>
    </reaction>
</comment>
<proteinExistence type="inferred from homology"/>
<feature type="binding site" evidence="15">
    <location>
        <position position="274"/>
    </location>
    <ligand>
        <name>glyoxylate</name>
        <dbReference type="ChEBI" id="CHEBI:36655"/>
    </ligand>
</feature>
<feature type="binding site" evidence="15">
    <location>
        <position position="277"/>
    </location>
    <ligand>
        <name>glyoxylate</name>
        <dbReference type="ChEBI" id="CHEBI:36655"/>
    </ligand>
</feature>
<protein>
    <recommendedName>
        <fullName evidence="8">L-lactate oxidase</fullName>
        <ecNumber evidence="3">1.1.3.15</ecNumber>
    </recommendedName>
    <alternativeName>
        <fullName evidence="13">(S)-2-hydroxy-acid oxidase</fullName>
    </alternativeName>
</protein>
<dbReference type="FunFam" id="3.20.20.70:FF:000029">
    <property type="entry name" value="L-lactate dehydrogenase"/>
    <property type="match status" value="1"/>
</dbReference>